<reference evidence="3 4" key="1">
    <citation type="journal article" date="2017" name="Gigascience">
        <title>Draft genome of the honey bee ectoparasitic mite, Tropilaelaps mercedesae, is shaped by the parasitic life history.</title>
        <authorList>
            <person name="Dong X."/>
            <person name="Armstrong S.D."/>
            <person name="Xia D."/>
            <person name="Makepeace B.L."/>
            <person name="Darby A.C."/>
            <person name="Kadowaki T."/>
        </authorList>
    </citation>
    <scope>NUCLEOTIDE SEQUENCE [LARGE SCALE GENOMIC DNA]</scope>
    <source>
        <strain evidence="3">Wuxi-XJTLU</strain>
    </source>
</reference>
<evidence type="ECO:0000256" key="1">
    <source>
        <dbReference type="SAM" id="Phobius"/>
    </source>
</evidence>
<feature type="signal peptide" evidence="2">
    <location>
        <begin position="1"/>
        <end position="19"/>
    </location>
</feature>
<feature type="transmembrane region" description="Helical" evidence="1">
    <location>
        <begin position="182"/>
        <end position="201"/>
    </location>
</feature>
<dbReference type="OrthoDB" id="417037at2759"/>
<comment type="caution">
    <text evidence="3">The sequence shown here is derived from an EMBL/GenBank/DDBJ whole genome shotgun (WGS) entry which is preliminary data.</text>
</comment>
<sequence>MDFPALTILLTLSATQTIATKIENDTFGSVPQVATKSRRKTDRQQNALTDLLHKRTPFPRRSTIALIVTPRLRYLRATISIAFQHNVPASMDGPIAVSGVRQGQAAEIQSSGIPLPNAAVNYNRRQPADATQRVNFVLTKEGFVYPAVFLRFFISWQALCGAVALSRMALRSRRHPRCTRAMLWGVIPLLPLVTLHAYAGSKALADLPVPVFMALQSATSLINWGLDAVQNIDHKAGQRCMSQLSVFVLSVFAVSSVLLHLPLSLSSGTSWMTMHVLSLASVKYLESNTVNQCVKANVQLRELTYNCAVLITLTSTSFVTGDYFHVFEAPHFRRFSFWAAFLISGVACAFLAGRSWNLFSSSVVRAGTALIALLLFGTPQDVSNEVNIWMILLFLCVLRLHAGPPPLRAVCTHEVYRVLSHNGQNHDSDSHFQAII</sequence>
<feature type="transmembrane region" description="Helical" evidence="1">
    <location>
        <begin position="246"/>
        <end position="265"/>
    </location>
</feature>
<feature type="chain" id="PRO_5013026199" evidence="2">
    <location>
        <begin position="20"/>
        <end position="436"/>
    </location>
</feature>
<feature type="transmembrane region" description="Helical" evidence="1">
    <location>
        <begin position="335"/>
        <end position="352"/>
    </location>
</feature>
<accession>A0A1V9X589</accession>
<keyword evidence="1" id="KW-0472">Membrane</keyword>
<keyword evidence="4" id="KW-1185">Reference proteome</keyword>
<feature type="transmembrane region" description="Helical" evidence="1">
    <location>
        <begin position="303"/>
        <end position="323"/>
    </location>
</feature>
<protein>
    <submittedName>
        <fullName evidence="3">Uncharacterized protein</fullName>
    </submittedName>
</protein>
<keyword evidence="2" id="KW-0732">Signal</keyword>
<evidence type="ECO:0000256" key="2">
    <source>
        <dbReference type="SAM" id="SignalP"/>
    </source>
</evidence>
<name>A0A1V9X589_9ACAR</name>
<keyword evidence="1" id="KW-0812">Transmembrane</keyword>
<dbReference type="AlphaFoldDB" id="A0A1V9X589"/>
<organism evidence="3 4">
    <name type="scientific">Tropilaelaps mercedesae</name>
    <dbReference type="NCBI Taxonomy" id="418985"/>
    <lineage>
        <taxon>Eukaryota</taxon>
        <taxon>Metazoa</taxon>
        <taxon>Ecdysozoa</taxon>
        <taxon>Arthropoda</taxon>
        <taxon>Chelicerata</taxon>
        <taxon>Arachnida</taxon>
        <taxon>Acari</taxon>
        <taxon>Parasitiformes</taxon>
        <taxon>Mesostigmata</taxon>
        <taxon>Gamasina</taxon>
        <taxon>Dermanyssoidea</taxon>
        <taxon>Laelapidae</taxon>
        <taxon>Tropilaelaps</taxon>
    </lineage>
</organism>
<feature type="transmembrane region" description="Helical" evidence="1">
    <location>
        <begin position="143"/>
        <end position="170"/>
    </location>
</feature>
<proteinExistence type="predicted"/>
<keyword evidence="1" id="KW-1133">Transmembrane helix</keyword>
<dbReference type="EMBL" id="MNPL01024312">
    <property type="protein sequence ID" value="OQR68576.1"/>
    <property type="molecule type" value="Genomic_DNA"/>
</dbReference>
<evidence type="ECO:0000313" key="3">
    <source>
        <dbReference type="EMBL" id="OQR68576.1"/>
    </source>
</evidence>
<gene>
    <name evidence="3" type="ORF">BIW11_12822</name>
</gene>
<dbReference type="InParanoid" id="A0A1V9X589"/>
<evidence type="ECO:0000313" key="4">
    <source>
        <dbReference type="Proteomes" id="UP000192247"/>
    </source>
</evidence>
<dbReference type="Proteomes" id="UP000192247">
    <property type="component" value="Unassembled WGS sequence"/>
</dbReference>